<gene>
    <name evidence="1" type="ORF">VCHENC02_1028A</name>
</gene>
<protein>
    <submittedName>
        <fullName evidence="1">Uncharacterized protein</fullName>
    </submittedName>
</protein>
<comment type="caution">
    <text evidence="1">The sequence shown here is derived from an EMBL/GenBank/DDBJ whole genome shotgun (WGS) entry which is preliminary data.</text>
</comment>
<reference evidence="1 2" key="1">
    <citation type="submission" date="2012-10" db="EMBL/GenBank/DDBJ databases">
        <title>Genome sequence of Vibrio Cholerae HENC-02.</title>
        <authorList>
            <person name="Eppinger M."/>
            <person name="Hasan N.A."/>
            <person name="Sengamalay N."/>
            <person name="Hine E."/>
            <person name="Su Q."/>
            <person name="Daugherty S.C."/>
            <person name="Young S."/>
            <person name="Sadzewicz L."/>
            <person name="Tallon L."/>
            <person name="Cebula T.A."/>
            <person name="Ravel J."/>
            <person name="Colwell R.R."/>
        </authorList>
    </citation>
    <scope>NUCLEOTIDE SEQUENCE [LARGE SCALE GENOMIC DNA]</scope>
    <source>
        <strain evidence="1 2">HENC-02</strain>
    </source>
</reference>
<name>A0A454D4C5_VIBHA</name>
<dbReference type="EMBL" id="AJSR01000235">
    <property type="protein sequence ID" value="EKM33533.1"/>
    <property type="molecule type" value="Genomic_DNA"/>
</dbReference>
<accession>A0A454D4C5</accession>
<feature type="non-terminal residue" evidence="1">
    <location>
        <position position="10"/>
    </location>
</feature>
<sequence length="10" mass="1030">MVGVLARTAI</sequence>
<evidence type="ECO:0000313" key="1">
    <source>
        <dbReference type="EMBL" id="EKM33533.1"/>
    </source>
</evidence>
<organism evidence="1 2">
    <name type="scientific">Vibrio harveyi</name>
    <name type="common">Beneckea harveyi</name>
    <dbReference type="NCBI Taxonomy" id="669"/>
    <lineage>
        <taxon>Bacteria</taxon>
        <taxon>Pseudomonadati</taxon>
        <taxon>Pseudomonadota</taxon>
        <taxon>Gammaproteobacteria</taxon>
        <taxon>Vibrionales</taxon>
        <taxon>Vibrionaceae</taxon>
        <taxon>Vibrio</taxon>
    </lineage>
</organism>
<proteinExistence type="predicted"/>
<dbReference type="Proteomes" id="UP000008367">
    <property type="component" value="Unassembled WGS sequence"/>
</dbReference>
<evidence type="ECO:0000313" key="2">
    <source>
        <dbReference type="Proteomes" id="UP000008367"/>
    </source>
</evidence>